<dbReference type="GO" id="GO:0004553">
    <property type="term" value="F:hydrolase activity, hydrolyzing O-glycosyl compounds"/>
    <property type="evidence" value="ECO:0007669"/>
    <property type="project" value="InterPro"/>
</dbReference>
<sequence length="276" mass="32205">MSNDLYRGISEDRLAHYTCCRTSGPITIDGDLEKPVWKNAQKSRRFVDLVSGEPGFLDTRIATLWDDKNLYVAFWLDEPFLRASQTERDSFIWFDNDIEVFFDGEDCYYEFEVNTYNTIYEVFFIYQDALKKGGRFDTPEFDLYNRNVDILCGFQDASRIGKHPRGKRWAFMDYDFPGLKSAVKTYGTMNDSSDIDKGWTVEIAFPWEGIQKMYATRSFPPKEGDTLRAAFFRFEALQYHGKTVDPSVAWSLNEHGVYDSHIPESFSYLHFTEKTS</sequence>
<dbReference type="EMBL" id="CP067089">
    <property type="protein sequence ID" value="QQO09746.1"/>
    <property type="molecule type" value="Genomic_DNA"/>
</dbReference>
<dbReference type="SUPFAM" id="SSF49344">
    <property type="entry name" value="CBD9-like"/>
    <property type="match status" value="1"/>
</dbReference>
<proteinExistence type="predicted"/>
<protein>
    <submittedName>
        <fullName evidence="2">Carbohydrate-binding family 9-like protein</fullName>
    </submittedName>
</protein>
<name>A0A7T7XNT6_9SPIR</name>
<gene>
    <name evidence="2" type="ORF">JFL75_02175</name>
</gene>
<dbReference type="PANTHER" id="PTHR35532">
    <property type="entry name" value="SIMILAR TO POLYHYDROXYALKANOATE DEPOLYMERASE"/>
    <property type="match status" value="1"/>
</dbReference>
<dbReference type="AlphaFoldDB" id="A0A7T7XNT6"/>
<dbReference type="Gene3D" id="2.60.40.1190">
    <property type="match status" value="1"/>
</dbReference>
<dbReference type="GO" id="GO:0016052">
    <property type="term" value="P:carbohydrate catabolic process"/>
    <property type="evidence" value="ECO:0007669"/>
    <property type="project" value="InterPro"/>
</dbReference>
<feature type="domain" description="Carbohydrate-binding" evidence="1">
    <location>
        <begin position="28"/>
        <end position="117"/>
    </location>
</feature>
<dbReference type="RefSeq" id="WP_215627049.1">
    <property type="nucleotide sequence ID" value="NZ_CP067089.2"/>
</dbReference>
<dbReference type="GO" id="GO:0030246">
    <property type="term" value="F:carbohydrate binding"/>
    <property type="evidence" value="ECO:0007669"/>
    <property type="project" value="InterPro"/>
</dbReference>
<accession>A0A7T7XNT6</accession>
<dbReference type="InterPro" id="IPR010502">
    <property type="entry name" value="Carb-bd_dom_fam9"/>
</dbReference>
<dbReference type="PANTHER" id="PTHR35532:SF5">
    <property type="entry name" value="CARBOHYDRATE-BINDING DOMAIN-CONTAINING PROTEIN"/>
    <property type="match status" value="1"/>
</dbReference>
<keyword evidence="3" id="KW-1185">Reference proteome</keyword>
<dbReference type="Pfam" id="PF06452">
    <property type="entry name" value="CBM9_1"/>
    <property type="match status" value="1"/>
</dbReference>
<evidence type="ECO:0000313" key="2">
    <source>
        <dbReference type="EMBL" id="QQO09746.1"/>
    </source>
</evidence>
<dbReference type="Proteomes" id="UP000595917">
    <property type="component" value="Chromosome"/>
</dbReference>
<reference evidence="2" key="1">
    <citation type="submission" date="2021-01" db="EMBL/GenBank/DDBJ databases">
        <title>Description of Breznakiella homolactica.</title>
        <authorList>
            <person name="Song Y."/>
            <person name="Brune A."/>
        </authorList>
    </citation>
    <scope>NUCLEOTIDE SEQUENCE</scope>
    <source>
        <strain evidence="2">RmG30</strain>
    </source>
</reference>
<evidence type="ECO:0000313" key="3">
    <source>
        <dbReference type="Proteomes" id="UP000595917"/>
    </source>
</evidence>
<organism evidence="2 3">
    <name type="scientific">Breznakiella homolactica</name>
    <dbReference type="NCBI Taxonomy" id="2798577"/>
    <lineage>
        <taxon>Bacteria</taxon>
        <taxon>Pseudomonadati</taxon>
        <taxon>Spirochaetota</taxon>
        <taxon>Spirochaetia</taxon>
        <taxon>Spirochaetales</taxon>
        <taxon>Breznakiellaceae</taxon>
        <taxon>Breznakiella</taxon>
    </lineage>
</organism>
<dbReference type="CDD" id="cd09620">
    <property type="entry name" value="CBM9_like_3"/>
    <property type="match status" value="1"/>
</dbReference>
<dbReference type="KEGG" id="bhc:JFL75_02175"/>
<evidence type="ECO:0000259" key="1">
    <source>
        <dbReference type="Pfam" id="PF06452"/>
    </source>
</evidence>